<keyword evidence="2" id="KW-1185">Reference proteome</keyword>
<dbReference type="AlphaFoldDB" id="A0A445ETH2"/>
<gene>
    <name evidence="1" type="ORF">Ahy_A01g003639</name>
</gene>
<reference evidence="1 2" key="1">
    <citation type="submission" date="2019-01" db="EMBL/GenBank/DDBJ databases">
        <title>Sequencing of cultivated peanut Arachis hypogaea provides insights into genome evolution and oil improvement.</title>
        <authorList>
            <person name="Chen X."/>
        </authorList>
    </citation>
    <scope>NUCLEOTIDE SEQUENCE [LARGE SCALE GENOMIC DNA]</scope>
    <source>
        <strain evidence="2">cv. Fuhuasheng</strain>
        <tissue evidence="1">Leaves</tissue>
    </source>
</reference>
<name>A0A445ETH2_ARAHY</name>
<accession>A0A445ETH2</accession>
<dbReference type="EMBL" id="SDMP01000001">
    <property type="protein sequence ID" value="RYR78779.1"/>
    <property type="molecule type" value="Genomic_DNA"/>
</dbReference>
<comment type="caution">
    <text evidence="1">The sequence shown here is derived from an EMBL/GenBank/DDBJ whole genome shotgun (WGS) entry which is preliminary data.</text>
</comment>
<sequence>MIFFSQSTFLPLSTPSSHLTELETAKARLSRCLRCRSRS</sequence>
<protein>
    <submittedName>
        <fullName evidence="1">Uncharacterized protein</fullName>
    </submittedName>
</protein>
<proteinExistence type="predicted"/>
<organism evidence="1 2">
    <name type="scientific">Arachis hypogaea</name>
    <name type="common">Peanut</name>
    <dbReference type="NCBI Taxonomy" id="3818"/>
    <lineage>
        <taxon>Eukaryota</taxon>
        <taxon>Viridiplantae</taxon>
        <taxon>Streptophyta</taxon>
        <taxon>Embryophyta</taxon>
        <taxon>Tracheophyta</taxon>
        <taxon>Spermatophyta</taxon>
        <taxon>Magnoliopsida</taxon>
        <taxon>eudicotyledons</taxon>
        <taxon>Gunneridae</taxon>
        <taxon>Pentapetalae</taxon>
        <taxon>rosids</taxon>
        <taxon>fabids</taxon>
        <taxon>Fabales</taxon>
        <taxon>Fabaceae</taxon>
        <taxon>Papilionoideae</taxon>
        <taxon>50 kb inversion clade</taxon>
        <taxon>dalbergioids sensu lato</taxon>
        <taxon>Dalbergieae</taxon>
        <taxon>Pterocarpus clade</taxon>
        <taxon>Arachis</taxon>
    </lineage>
</organism>
<evidence type="ECO:0000313" key="2">
    <source>
        <dbReference type="Proteomes" id="UP000289738"/>
    </source>
</evidence>
<evidence type="ECO:0000313" key="1">
    <source>
        <dbReference type="EMBL" id="RYR78779.1"/>
    </source>
</evidence>
<dbReference type="Proteomes" id="UP000289738">
    <property type="component" value="Chromosome A01"/>
</dbReference>